<dbReference type="InterPro" id="IPR050092">
    <property type="entry name" value="RNase_H"/>
</dbReference>
<comment type="cofactor">
    <cofactor evidence="2">
        <name>Mg(2+)</name>
        <dbReference type="ChEBI" id="CHEBI:18420"/>
    </cofactor>
</comment>
<reference evidence="14 15" key="1">
    <citation type="submission" date="2013-11" db="EMBL/GenBank/DDBJ databases">
        <title>Genome sequencing of Stegodyphus mimosarum.</title>
        <authorList>
            <person name="Bechsgaard J."/>
        </authorList>
    </citation>
    <scope>NUCLEOTIDE SEQUENCE [LARGE SCALE GENOMIC DNA]</scope>
</reference>
<dbReference type="InterPro" id="IPR009027">
    <property type="entry name" value="Ribosomal_bL9/RNase_H1_N"/>
</dbReference>
<dbReference type="Pfam" id="PF00075">
    <property type="entry name" value="RNase_H"/>
    <property type="match status" value="2"/>
</dbReference>
<dbReference type="SUPFAM" id="SSF55658">
    <property type="entry name" value="L9 N-domain-like"/>
    <property type="match status" value="3"/>
</dbReference>
<evidence type="ECO:0000256" key="2">
    <source>
        <dbReference type="ARBA" id="ARBA00001946"/>
    </source>
</evidence>
<comment type="function">
    <text evidence="3">Endonuclease that specifically degrades the RNA of RNA-DNA hybrids.</text>
</comment>
<dbReference type="FunFam" id="3.40.970.10:FF:000001">
    <property type="entry name" value="Ribonuclease H1"/>
    <property type="match status" value="1"/>
</dbReference>
<dbReference type="Gene3D" id="3.30.420.10">
    <property type="entry name" value="Ribonuclease H-like superfamily/Ribonuclease H"/>
    <property type="match status" value="2"/>
</dbReference>
<evidence type="ECO:0000256" key="7">
    <source>
        <dbReference type="ARBA" id="ARBA00022722"/>
    </source>
</evidence>
<keyword evidence="9" id="KW-0255">Endonuclease</keyword>
<evidence type="ECO:0000256" key="6">
    <source>
        <dbReference type="ARBA" id="ARBA00017721"/>
    </source>
</evidence>
<feature type="non-terminal residue" evidence="14">
    <location>
        <position position="643"/>
    </location>
</feature>
<evidence type="ECO:0000256" key="11">
    <source>
        <dbReference type="ARBA" id="ARBA00022842"/>
    </source>
</evidence>
<evidence type="ECO:0000256" key="1">
    <source>
        <dbReference type="ARBA" id="ARBA00000077"/>
    </source>
</evidence>
<dbReference type="GO" id="GO:0046872">
    <property type="term" value="F:metal ion binding"/>
    <property type="evidence" value="ECO:0007669"/>
    <property type="project" value="UniProtKB-KW"/>
</dbReference>
<dbReference type="PANTHER" id="PTHR10642:SF26">
    <property type="entry name" value="RIBONUCLEASE H1"/>
    <property type="match status" value="1"/>
</dbReference>
<protein>
    <recommendedName>
        <fullName evidence="6">Ribonuclease H</fullName>
        <ecNumber evidence="5">3.1.26.4</ecNumber>
    </recommendedName>
</protein>
<dbReference type="Proteomes" id="UP000054359">
    <property type="component" value="Unassembled WGS sequence"/>
</dbReference>
<feature type="domain" description="RNase H type-1" evidence="13">
    <location>
        <begin position="495"/>
        <end position="641"/>
    </location>
</feature>
<evidence type="ECO:0000259" key="13">
    <source>
        <dbReference type="PROSITE" id="PS50879"/>
    </source>
</evidence>
<feature type="region of interest" description="Disordered" evidence="12">
    <location>
        <begin position="128"/>
        <end position="147"/>
    </location>
</feature>
<feature type="domain" description="RNase H type-1" evidence="13">
    <location>
        <begin position="237"/>
        <end position="383"/>
    </location>
</feature>
<evidence type="ECO:0000313" key="14">
    <source>
        <dbReference type="EMBL" id="KFM79439.1"/>
    </source>
</evidence>
<dbReference type="EC" id="3.1.26.4" evidence="5"/>
<dbReference type="OMA" id="HAITDWI"/>
<evidence type="ECO:0000256" key="8">
    <source>
        <dbReference type="ARBA" id="ARBA00022723"/>
    </source>
</evidence>
<dbReference type="FunFam" id="3.30.420.10:FF:000115">
    <property type="entry name" value="Ribonuclease H"/>
    <property type="match status" value="2"/>
</dbReference>
<dbReference type="STRING" id="407821.A0A087UQ00"/>
<keyword evidence="15" id="KW-1185">Reference proteome</keyword>
<organism evidence="14 15">
    <name type="scientific">Stegodyphus mimosarum</name>
    <name type="common">African social velvet spider</name>
    <dbReference type="NCBI Taxonomy" id="407821"/>
    <lineage>
        <taxon>Eukaryota</taxon>
        <taxon>Metazoa</taxon>
        <taxon>Ecdysozoa</taxon>
        <taxon>Arthropoda</taxon>
        <taxon>Chelicerata</taxon>
        <taxon>Arachnida</taxon>
        <taxon>Araneae</taxon>
        <taxon>Araneomorphae</taxon>
        <taxon>Entelegynae</taxon>
        <taxon>Eresoidea</taxon>
        <taxon>Eresidae</taxon>
        <taxon>Stegodyphus</taxon>
    </lineage>
</organism>
<accession>A0A087UQ00</accession>
<dbReference type="InterPro" id="IPR012337">
    <property type="entry name" value="RNaseH-like_sf"/>
</dbReference>
<dbReference type="GO" id="GO:0004523">
    <property type="term" value="F:RNA-DNA hybrid ribonuclease activity"/>
    <property type="evidence" value="ECO:0007669"/>
    <property type="project" value="UniProtKB-EC"/>
</dbReference>
<dbReference type="Gene3D" id="3.40.970.10">
    <property type="entry name" value="Ribonuclease H1, N-terminal domain"/>
    <property type="match status" value="3"/>
</dbReference>
<evidence type="ECO:0000256" key="12">
    <source>
        <dbReference type="SAM" id="MobiDB-lite"/>
    </source>
</evidence>
<evidence type="ECO:0000256" key="10">
    <source>
        <dbReference type="ARBA" id="ARBA00022801"/>
    </source>
</evidence>
<dbReference type="GO" id="GO:0043137">
    <property type="term" value="P:DNA replication, removal of RNA primer"/>
    <property type="evidence" value="ECO:0007669"/>
    <property type="project" value="TreeGrafter"/>
</dbReference>
<keyword evidence="11" id="KW-0460">Magnesium</keyword>
<dbReference type="Pfam" id="PF01693">
    <property type="entry name" value="Cauli_VI"/>
    <property type="match status" value="3"/>
</dbReference>
<proteinExistence type="inferred from homology"/>
<comment type="catalytic activity">
    <reaction evidence="1">
        <text>Endonucleolytic cleavage to 5'-phosphomonoester.</text>
        <dbReference type="EC" id="3.1.26.4"/>
    </reaction>
</comment>
<dbReference type="OrthoDB" id="407198at2759"/>
<sequence>MQSKVCKCFKRWNLRFAVYETVVFVFKGISNHSNINMPKPGFYAVKSGRIPGVYLTWAECEAQVKGYPNAVFKKFVTHELAEQFVGCTPGSIAKNNVNILNTTSKSSSITFSGIHHLNLNPSVSSTVLASTSDSTNNPPPTLIHPPSKRSRQCYYAVHRGKRPGVYHTWTECEAQIRDFQNASYRKFDNEEEALDYVRTGGIVKASKREIRNIHYNNRVIKRTRSENKDCEYILANPDECVVIFTDGASAQNGKVRARAGIGVYWGPNHPLNTSKRLSGRQTNNRAEIHAAIHALRQANLIGAKKVKLYTDSQFLIHAITDWIKKWKSNGWKLVNGDPVVNKDDFIDLESACENLDIEWIFVKAHARNHGNDEADRLAVAGSKLLLEPSNCSSLIKSSSDISEEQDGEPFILSSASNADEIPALIVPNVEPLKKPYYAVHKGKCPGVYSTWTECEAQIKDFPKPWFRKFWSKEEAHEFVKTGKISTEIKLPECKSDEYVTVFTDGASSCNGKEEARAGIGVYWGPGNKLNASMRLPGRQTNNRAEIYAAVHALRQAKLLGIKNLRLYTDSQFVIKGITTWIEKWKQNGWILANGKPVVNKEDFIALDYARQGLNVDWCYVKGHANNPGNVEADKLAVEGCDKP</sequence>
<dbReference type="InterPro" id="IPR011320">
    <property type="entry name" value="RNase_H1_N"/>
</dbReference>
<evidence type="ECO:0000313" key="15">
    <source>
        <dbReference type="Proteomes" id="UP000054359"/>
    </source>
</evidence>
<dbReference type="EMBL" id="KK120944">
    <property type="protein sequence ID" value="KFM79439.1"/>
    <property type="molecule type" value="Genomic_DNA"/>
</dbReference>
<dbReference type="GO" id="GO:0003676">
    <property type="term" value="F:nucleic acid binding"/>
    <property type="evidence" value="ECO:0007669"/>
    <property type="project" value="InterPro"/>
</dbReference>
<dbReference type="AlphaFoldDB" id="A0A087UQ00"/>
<dbReference type="InterPro" id="IPR002156">
    <property type="entry name" value="RNaseH_domain"/>
</dbReference>
<keyword evidence="8" id="KW-0479">Metal-binding</keyword>
<gene>
    <name evidence="14" type="ORF">X975_14188</name>
</gene>
<evidence type="ECO:0000256" key="4">
    <source>
        <dbReference type="ARBA" id="ARBA00005300"/>
    </source>
</evidence>
<name>A0A087UQ00_STEMI</name>
<evidence type="ECO:0000256" key="3">
    <source>
        <dbReference type="ARBA" id="ARBA00004065"/>
    </source>
</evidence>
<dbReference type="InterPro" id="IPR036397">
    <property type="entry name" value="RNaseH_sf"/>
</dbReference>
<dbReference type="PANTHER" id="PTHR10642">
    <property type="entry name" value="RIBONUCLEASE H1"/>
    <property type="match status" value="1"/>
</dbReference>
<dbReference type="CDD" id="cd09280">
    <property type="entry name" value="RNase_HI_eukaryote_like"/>
    <property type="match status" value="2"/>
</dbReference>
<dbReference type="InterPro" id="IPR037056">
    <property type="entry name" value="RNase_H1_N_sf"/>
</dbReference>
<dbReference type="PROSITE" id="PS50879">
    <property type="entry name" value="RNASE_H_1"/>
    <property type="match status" value="2"/>
</dbReference>
<dbReference type="SUPFAM" id="SSF53098">
    <property type="entry name" value="Ribonuclease H-like"/>
    <property type="match status" value="2"/>
</dbReference>
<keyword evidence="7" id="KW-0540">Nuclease</keyword>
<evidence type="ECO:0000256" key="5">
    <source>
        <dbReference type="ARBA" id="ARBA00012180"/>
    </source>
</evidence>
<comment type="similarity">
    <text evidence="4">Belongs to the RNase H family.</text>
</comment>
<evidence type="ECO:0000256" key="9">
    <source>
        <dbReference type="ARBA" id="ARBA00022759"/>
    </source>
</evidence>
<keyword evidence="10" id="KW-0378">Hydrolase</keyword>
<dbReference type="FunFam" id="3.40.970.10:FF:000002">
    <property type="entry name" value="Ribonuclease H"/>
    <property type="match status" value="2"/>
</dbReference>